<dbReference type="InterPro" id="IPR050166">
    <property type="entry name" value="ABC_transporter_ATP-bind"/>
</dbReference>
<dbReference type="InterPro" id="IPR003593">
    <property type="entry name" value="AAA+_ATPase"/>
</dbReference>
<evidence type="ECO:0000259" key="4">
    <source>
        <dbReference type="PROSITE" id="PS50893"/>
    </source>
</evidence>
<dbReference type="EMBL" id="JZDQ02000017">
    <property type="protein sequence ID" value="OIJ26317.1"/>
    <property type="molecule type" value="Genomic_DNA"/>
</dbReference>
<evidence type="ECO:0000313" key="6">
    <source>
        <dbReference type="Proteomes" id="UP000033772"/>
    </source>
</evidence>
<dbReference type="GO" id="GO:0016887">
    <property type="term" value="F:ATP hydrolysis activity"/>
    <property type="evidence" value="ECO:0007669"/>
    <property type="project" value="InterPro"/>
</dbReference>
<keyword evidence="6" id="KW-1185">Reference proteome</keyword>
<proteinExistence type="predicted"/>
<dbReference type="PANTHER" id="PTHR42788:SF20">
    <property type="entry name" value="ABC TRANSPORTER ATP-BINDING PROTEIN"/>
    <property type="match status" value="1"/>
</dbReference>
<dbReference type="PROSITE" id="PS50893">
    <property type="entry name" value="ABC_TRANSPORTER_2"/>
    <property type="match status" value="1"/>
</dbReference>
<dbReference type="InterPro" id="IPR027417">
    <property type="entry name" value="P-loop_NTPase"/>
</dbReference>
<evidence type="ECO:0000256" key="1">
    <source>
        <dbReference type="ARBA" id="ARBA00022448"/>
    </source>
</evidence>
<feature type="domain" description="ABC transporter" evidence="4">
    <location>
        <begin position="2"/>
        <end position="242"/>
    </location>
</feature>
<dbReference type="GO" id="GO:0005524">
    <property type="term" value="F:ATP binding"/>
    <property type="evidence" value="ECO:0007669"/>
    <property type="project" value="UniProtKB-KW"/>
</dbReference>
<dbReference type="SUPFAM" id="SSF52540">
    <property type="entry name" value="P-loop containing nucleoside triphosphate hydrolases"/>
    <property type="match status" value="1"/>
</dbReference>
<keyword evidence="3 5" id="KW-0067">ATP-binding</keyword>
<dbReference type="Pfam" id="PF00005">
    <property type="entry name" value="ABC_tran"/>
    <property type="match status" value="1"/>
</dbReference>
<comment type="caution">
    <text evidence="5">The sequence shown here is derived from an EMBL/GenBank/DDBJ whole genome shotgun (WGS) entry which is preliminary data.</text>
</comment>
<dbReference type="AlphaFoldDB" id="A0A1J4N425"/>
<dbReference type="SMART" id="SM00382">
    <property type="entry name" value="AAA"/>
    <property type="match status" value="1"/>
</dbReference>
<evidence type="ECO:0000256" key="2">
    <source>
        <dbReference type="ARBA" id="ARBA00022741"/>
    </source>
</evidence>
<accession>A0A1J4N425</accession>
<organism evidence="5 6">
    <name type="scientific">Nocardioides luteus</name>
    <dbReference type="NCBI Taxonomy" id="1844"/>
    <lineage>
        <taxon>Bacteria</taxon>
        <taxon>Bacillati</taxon>
        <taxon>Actinomycetota</taxon>
        <taxon>Actinomycetes</taxon>
        <taxon>Propionibacteriales</taxon>
        <taxon>Nocardioidaceae</taxon>
        <taxon>Nocardioides</taxon>
    </lineage>
</organism>
<dbReference type="OrthoDB" id="8773773at2"/>
<dbReference type="Gene3D" id="3.40.50.300">
    <property type="entry name" value="P-loop containing nucleotide triphosphate hydrolases"/>
    <property type="match status" value="1"/>
</dbReference>
<dbReference type="CDD" id="cd03293">
    <property type="entry name" value="ABC_NrtD_SsuB_transporters"/>
    <property type="match status" value="1"/>
</dbReference>
<name>A0A1J4N425_9ACTN</name>
<protein>
    <submittedName>
        <fullName evidence="5">Sulfonate ABC transporter ATP-binding protein</fullName>
    </submittedName>
</protein>
<reference evidence="5" key="1">
    <citation type="submission" date="2016-10" db="EMBL/GenBank/DDBJ databases">
        <title>Draft Genome Sequence of Nocardioides luteus Strain BAFB, an Alkane-Degrading Bacterium Isolated from JP-7 Polluted Soil.</title>
        <authorList>
            <person name="Brown L."/>
            <person name="Ruiz O.N."/>
            <person name="Gunasekera T."/>
        </authorList>
    </citation>
    <scope>NUCLEOTIDE SEQUENCE [LARGE SCALE GENOMIC DNA]</scope>
    <source>
        <strain evidence="5">BAFB</strain>
    </source>
</reference>
<dbReference type="Proteomes" id="UP000033772">
    <property type="component" value="Unassembled WGS sequence"/>
</dbReference>
<dbReference type="PANTHER" id="PTHR42788">
    <property type="entry name" value="TAURINE IMPORT ATP-BINDING PROTEIN-RELATED"/>
    <property type="match status" value="1"/>
</dbReference>
<dbReference type="STRING" id="1844.UG56_013480"/>
<evidence type="ECO:0000313" key="5">
    <source>
        <dbReference type="EMBL" id="OIJ26317.1"/>
    </source>
</evidence>
<evidence type="ECO:0000256" key="3">
    <source>
        <dbReference type="ARBA" id="ARBA00022840"/>
    </source>
</evidence>
<sequence>MHGVRRLYEQADLSELTALDDIELTIEPGTFVSIIGPSGCGKSTLLRLISGQEKPDAGTITVCGLTPKEAAEAKAFGFVPQSPALLPWLSVLGNVTLPHKVNRRGAARRRSRGEDDRGRPDLEAMLREVGLGESLHKLPAELSGGMKQRTAIVRAFGLRPDVLLLDEPFGALDEFTREALQEQLLELWEQTRATVVFVTHSISEAVRLSDKVVVMAPRPGRITDVIDIDLPRPRHQEIITSPEFHAYELALRESLRDAFSHSGVVR</sequence>
<dbReference type="InterPro" id="IPR003439">
    <property type="entry name" value="ABC_transporter-like_ATP-bd"/>
</dbReference>
<keyword evidence="2" id="KW-0547">Nucleotide-binding</keyword>
<keyword evidence="1" id="KW-0813">Transport</keyword>
<gene>
    <name evidence="5" type="ORF">UG56_013480</name>
</gene>